<dbReference type="Proteomes" id="UP001303473">
    <property type="component" value="Unassembled WGS sequence"/>
</dbReference>
<organism evidence="2 3">
    <name type="scientific">Diplogelasinospora grovesii</name>
    <dbReference type="NCBI Taxonomy" id="303347"/>
    <lineage>
        <taxon>Eukaryota</taxon>
        <taxon>Fungi</taxon>
        <taxon>Dikarya</taxon>
        <taxon>Ascomycota</taxon>
        <taxon>Pezizomycotina</taxon>
        <taxon>Sordariomycetes</taxon>
        <taxon>Sordariomycetidae</taxon>
        <taxon>Sordariales</taxon>
        <taxon>Diplogelasinosporaceae</taxon>
        <taxon>Diplogelasinospora</taxon>
    </lineage>
</organism>
<dbReference type="EMBL" id="MU853858">
    <property type="protein sequence ID" value="KAK3937281.1"/>
    <property type="molecule type" value="Genomic_DNA"/>
</dbReference>
<dbReference type="PANTHER" id="PTHR28027">
    <property type="entry name" value="TRANSCRIPTIONAL REGULATOR MIT1"/>
    <property type="match status" value="1"/>
</dbReference>
<dbReference type="Pfam" id="PF09729">
    <property type="entry name" value="Gti1_Pac2"/>
    <property type="match status" value="1"/>
</dbReference>
<reference evidence="3" key="1">
    <citation type="journal article" date="2023" name="Mol. Phylogenet. Evol.">
        <title>Genome-scale phylogeny and comparative genomics of the fungal order Sordariales.</title>
        <authorList>
            <person name="Hensen N."/>
            <person name="Bonometti L."/>
            <person name="Westerberg I."/>
            <person name="Brannstrom I.O."/>
            <person name="Guillou S."/>
            <person name="Cros-Aarteil S."/>
            <person name="Calhoun S."/>
            <person name="Haridas S."/>
            <person name="Kuo A."/>
            <person name="Mondo S."/>
            <person name="Pangilinan J."/>
            <person name="Riley R."/>
            <person name="LaButti K."/>
            <person name="Andreopoulos B."/>
            <person name="Lipzen A."/>
            <person name="Chen C."/>
            <person name="Yan M."/>
            <person name="Daum C."/>
            <person name="Ng V."/>
            <person name="Clum A."/>
            <person name="Steindorff A."/>
            <person name="Ohm R.A."/>
            <person name="Martin F."/>
            <person name="Silar P."/>
            <person name="Natvig D.O."/>
            <person name="Lalanne C."/>
            <person name="Gautier V."/>
            <person name="Ament-Velasquez S.L."/>
            <person name="Kruys A."/>
            <person name="Hutchinson M.I."/>
            <person name="Powell A.J."/>
            <person name="Barry K."/>
            <person name="Miller A.N."/>
            <person name="Grigoriev I.V."/>
            <person name="Debuchy R."/>
            <person name="Gladieux P."/>
            <person name="Hiltunen Thoren M."/>
            <person name="Johannesson H."/>
        </authorList>
    </citation>
    <scope>NUCLEOTIDE SEQUENCE [LARGE SCALE GENOMIC DNA]</scope>
    <source>
        <strain evidence="3">CBS 340.73</strain>
    </source>
</reference>
<comment type="similarity">
    <text evidence="1">Belongs to the MIT1/WOR1 family.</text>
</comment>
<evidence type="ECO:0000256" key="1">
    <source>
        <dbReference type="ARBA" id="ARBA00008359"/>
    </source>
</evidence>
<evidence type="ECO:0000313" key="2">
    <source>
        <dbReference type="EMBL" id="KAK3937281.1"/>
    </source>
</evidence>
<protein>
    <submittedName>
        <fullName evidence="2">Gti1/Pac2 family-domain-containing protein</fullName>
    </submittedName>
</protein>
<dbReference type="InterPro" id="IPR018608">
    <property type="entry name" value="Gti1/Pac2"/>
</dbReference>
<name>A0AAN6S2C4_9PEZI</name>
<comment type="caution">
    <text evidence="2">The sequence shown here is derived from an EMBL/GenBank/DDBJ whole genome shotgun (WGS) entry which is preliminary data.</text>
</comment>
<gene>
    <name evidence="2" type="ORF">QBC46DRAFT_460961</name>
</gene>
<sequence>MSKSRLSLAGPQSSFQPTYQGFIDSTSDVCLLLEMCLNGQLCHVPRLPHDRERRHVIQSGNVFIYEEGISGIQRWTDGINWSPSCTLGNFLIYREIGPATGSKPDGSLQTRGSAALLVRREDRGYVSRKSLCSEDQELYGAPIHSYKPNAFTKKTITVTVDGVPRHIVSYYTAEDVRSGRLKTPTQDPLFCGIIPRDSLTRSPSFQVTSEHE</sequence>
<proteinExistence type="inferred from homology"/>
<dbReference type="GO" id="GO:0003677">
    <property type="term" value="F:DNA binding"/>
    <property type="evidence" value="ECO:0007669"/>
    <property type="project" value="TreeGrafter"/>
</dbReference>
<evidence type="ECO:0000313" key="3">
    <source>
        <dbReference type="Proteomes" id="UP001303473"/>
    </source>
</evidence>
<dbReference type="PANTHER" id="PTHR28027:SF2">
    <property type="entry name" value="TRANSCRIPTIONAL REGULATOR MIT1"/>
    <property type="match status" value="1"/>
</dbReference>
<dbReference type="AlphaFoldDB" id="A0AAN6S2C4"/>
<accession>A0AAN6S2C4</accession>
<keyword evidence="3" id="KW-1185">Reference proteome</keyword>